<dbReference type="PROSITE" id="PS51186">
    <property type="entry name" value="GNAT"/>
    <property type="match status" value="1"/>
</dbReference>
<dbReference type="EMBL" id="CP066007">
    <property type="protein sequence ID" value="QQB47129.1"/>
    <property type="molecule type" value="Genomic_DNA"/>
</dbReference>
<dbReference type="AlphaFoldDB" id="A0A7T4JVP4"/>
<evidence type="ECO:0000313" key="3">
    <source>
        <dbReference type="Proteomes" id="UP000596145"/>
    </source>
</evidence>
<dbReference type="InterPro" id="IPR000182">
    <property type="entry name" value="GNAT_dom"/>
</dbReference>
<protein>
    <submittedName>
        <fullName evidence="2">GNAT family N-acetyltransferase</fullName>
    </submittedName>
</protein>
<accession>A0A7T4JVP4</accession>
<organism evidence="2 3">
    <name type="scientific">Corynebacterium glucuronolyticum</name>
    <dbReference type="NCBI Taxonomy" id="39791"/>
    <lineage>
        <taxon>Bacteria</taxon>
        <taxon>Bacillati</taxon>
        <taxon>Actinomycetota</taxon>
        <taxon>Actinomycetes</taxon>
        <taxon>Mycobacteriales</taxon>
        <taxon>Corynebacteriaceae</taxon>
        <taxon>Corynebacterium</taxon>
    </lineage>
</organism>
<dbReference type="Proteomes" id="UP000596145">
    <property type="component" value="Chromosome"/>
</dbReference>
<dbReference type="SUPFAM" id="SSF55729">
    <property type="entry name" value="Acyl-CoA N-acyltransferases (Nat)"/>
    <property type="match status" value="1"/>
</dbReference>
<dbReference type="OrthoDB" id="9796171at2"/>
<gene>
    <name evidence="2" type="ORF">I6I10_04255</name>
</gene>
<dbReference type="Pfam" id="PF13673">
    <property type="entry name" value="Acetyltransf_10"/>
    <property type="match status" value="1"/>
</dbReference>
<dbReference type="CDD" id="cd04301">
    <property type="entry name" value="NAT_SF"/>
    <property type="match status" value="1"/>
</dbReference>
<reference evidence="2 3" key="1">
    <citation type="submission" date="2020-12" db="EMBL/GenBank/DDBJ databases">
        <title>FDA dAtabase for Regulatory Grade micrObial Sequences (FDA-ARGOS): Supporting development and validation of Infectious Disease Dx tests.</title>
        <authorList>
            <person name="Sproer C."/>
            <person name="Gronow S."/>
            <person name="Severitt S."/>
            <person name="Schroder I."/>
            <person name="Tallon L."/>
            <person name="Sadzewicz L."/>
            <person name="Zhao X."/>
            <person name="Boylan J."/>
            <person name="Ott S."/>
            <person name="Bowen H."/>
            <person name="Vavikolanu K."/>
            <person name="Mehta A."/>
            <person name="Aluvathingal J."/>
            <person name="Nadendla S."/>
            <person name="Lowell S."/>
            <person name="Myers T."/>
            <person name="Yan Y."/>
            <person name="Sichtig H."/>
        </authorList>
    </citation>
    <scope>NUCLEOTIDE SEQUENCE [LARGE SCALE GENOMIC DNA]</scope>
    <source>
        <strain evidence="2 3">FDAARGOS_1053</strain>
    </source>
</reference>
<dbReference type="Gene3D" id="3.40.630.30">
    <property type="match status" value="1"/>
</dbReference>
<dbReference type="RefSeq" id="WP_084037038.1">
    <property type="nucleotide sequence ID" value="NZ_CP066007.1"/>
</dbReference>
<feature type="domain" description="N-acetyltransferase" evidence="1">
    <location>
        <begin position="8"/>
        <end position="148"/>
    </location>
</feature>
<proteinExistence type="predicted"/>
<evidence type="ECO:0000259" key="1">
    <source>
        <dbReference type="PROSITE" id="PS51186"/>
    </source>
</evidence>
<dbReference type="GeneID" id="92761062"/>
<dbReference type="InterPro" id="IPR016181">
    <property type="entry name" value="Acyl_CoA_acyltransferase"/>
</dbReference>
<sequence length="148" mass="16528">MTTYFAVSHLGHLSAREVHDLYKLRTDIFVVEQKCPYEELEDRDADPATLHIRALENQQLVGCARVYRDGDSVHLGRIAVRKDHRGTGLGATIVRESLAMIDGQFPGPPVRLDAQVVSQGFYEKLGFTVSGEEYDWDGVTHVPMTLSA</sequence>
<evidence type="ECO:0000313" key="2">
    <source>
        <dbReference type="EMBL" id="QQB47129.1"/>
    </source>
</evidence>
<keyword evidence="2" id="KW-0808">Transferase</keyword>
<dbReference type="GO" id="GO:0016747">
    <property type="term" value="F:acyltransferase activity, transferring groups other than amino-acyl groups"/>
    <property type="evidence" value="ECO:0007669"/>
    <property type="project" value="InterPro"/>
</dbReference>
<name>A0A7T4JVP4_9CORY</name>